<dbReference type="PANTHER" id="PTHR43791:SF36">
    <property type="entry name" value="TRANSPORTER, PUTATIVE (AFU_ORTHOLOGUE AFUA_6G08340)-RELATED"/>
    <property type="match status" value="1"/>
</dbReference>
<dbReference type="PROSITE" id="PS50850">
    <property type="entry name" value="MFS"/>
    <property type="match status" value="1"/>
</dbReference>
<dbReference type="Pfam" id="PF07690">
    <property type="entry name" value="MFS_1"/>
    <property type="match status" value="1"/>
</dbReference>
<dbReference type="Proteomes" id="UP000216225">
    <property type="component" value="Unassembled WGS sequence"/>
</dbReference>
<evidence type="ECO:0000256" key="2">
    <source>
        <dbReference type="ARBA" id="ARBA00022448"/>
    </source>
</evidence>
<keyword evidence="4 6" id="KW-1133">Transmembrane helix</keyword>
<feature type="transmembrane region" description="Helical" evidence="6">
    <location>
        <begin position="152"/>
        <end position="175"/>
    </location>
</feature>
<dbReference type="EMBL" id="NKDB02000006">
    <property type="protein sequence ID" value="RKJ94186.1"/>
    <property type="molecule type" value="Genomic_DNA"/>
</dbReference>
<dbReference type="InterPro" id="IPR020846">
    <property type="entry name" value="MFS_dom"/>
</dbReference>
<feature type="domain" description="Major facilitator superfamily (MFS) profile" evidence="7">
    <location>
        <begin position="28"/>
        <end position="436"/>
    </location>
</feature>
<evidence type="ECO:0000256" key="6">
    <source>
        <dbReference type="SAM" id="Phobius"/>
    </source>
</evidence>
<feature type="transmembrane region" description="Helical" evidence="6">
    <location>
        <begin position="31"/>
        <end position="51"/>
    </location>
</feature>
<feature type="transmembrane region" description="Helical" evidence="6">
    <location>
        <begin position="379"/>
        <end position="399"/>
    </location>
</feature>
<evidence type="ECO:0000256" key="3">
    <source>
        <dbReference type="ARBA" id="ARBA00022692"/>
    </source>
</evidence>
<keyword evidence="2" id="KW-0813">Transport</keyword>
<dbReference type="InterPro" id="IPR036259">
    <property type="entry name" value="MFS_trans_sf"/>
</dbReference>
<feature type="transmembrane region" description="Helical" evidence="6">
    <location>
        <begin position="187"/>
        <end position="209"/>
    </location>
</feature>
<gene>
    <name evidence="8" type="ORF">CE154_021050</name>
</gene>
<dbReference type="RefSeq" id="WP_094437359.1">
    <property type="nucleotide sequence ID" value="NZ_CP181370.1"/>
</dbReference>
<name>A0A420K7D4_9BURK</name>
<dbReference type="SUPFAM" id="SSF103473">
    <property type="entry name" value="MFS general substrate transporter"/>
    <property type="match status" value="1"/>
</dbReference>
<organism evidence="8 9">
    <name type="scientific">Alicycliphilus denitrificans</name>
    <dbReference type="NCBI Taxonomy" id="179636"/>
    <lineage>
        <taxon>Bacteria</taxon>
        <taxon>Pseudomonadati</taxon>
        <taxon>Pseudomonadota</taxon>
        <taxon>Betaproteobacteria</taxon>
        <taxon>Burkholderiales</taxon>
        <taxon>Comamonadaceae</taxon>
        <taxon>Alicycliphilus</taxon>
    </lineage>
</organism>
<evidence type="ECO:0000313" key="8">
    <source>
        <dbReference type="EMBL" id="RKJ94186.1"/>
    </source>
</evidence>
<feature type="transmembrane region" description="Helical" evidence="6">
    <location>
        <begin position="320"/>
        <end position="338"/>
    </location>
</feature>
<evidence type="ECO:0000256" key="5">
    <source>
        <dbReference type="ARBA" id="ARBA00023136"/>
    </source>
</evidence>
<dbReference type="InterPro" id="IPR011701">
    <property type="entry name" value="MFS"/>
</dbReference>
<proteinExistence type="predicted"/>
<feature type="transmembrane region" description="Helical" evidence="6">
    <location>
        <begin position="90"/>
        <end position="113"/>
    </location>
</feature>
<dbReference type="GO" id="GO:0022857">
    <property type="term" value="F:transmembrane transporter activity"/>
    <property type="evidence" value="ECO:0007669"/>
    <property type="project" value="InterPro"/>
</dbReference>
<dbReference type="GO" id="GO:0016020">
    <property type="term" value="C:membrane"/>
    <property type="evidence" value="ECO:0007669"/>
    <property type="project" value="UniProtKB-SubCell"/>
</dbReference>
<evidence type="ECO:0000259" key="7">
    <source>
        <dbReference type="PROSITE" id="PS50850"/>
    </source>
</evidence>
<reference evidence="8 9" key="1">
    <citation type="submission" date="2018-09" db="EMBL/GenBank/DDBJ databases">
        <title>Genome comparison of Alicycliphilus sp. BQ1, a polyurethanolytic bacterium, with its closest phylogenetic relatives Alicycliphilus denitrificans BC and K601, unable to attack polyurethane.</title>
        <authorList>
            <person name="Loza-Tavera H."/>
            <person name="Lozano L."/>
            <person name="Cevallos M."/>
            <person name="Maya-Lucas O."/>
            <person name="Garcia-Mena J."/>
            <person name="Hernandez J."/>
        </authorList>
    </citation>
    <scope>NUCLEOTIDE SEQUENCE [LARGE SCALE GENOMIC DNA]</scope>
    <source>
        <strain evidence="8 9">BQ1</strain>
    </source>
</reference>
<feature type="transmembrane region" description="Helical" evidence="6">
    <location>
        <begin position="287"/>
        <end position="308"/>
    </location>
</feature>
<keyword evidence="3 6" id="KW-0812">Transmembrane</keyword>
<dbReference type="FunFam" id="1.20.1250.20:FF:000018">
    <property type="entry name" value="MFS transporter permease"/>
    <property type="match status" value="1"/>
</dbReference>
<feature type="transmembrane region" description="Helical" evidence="6">
    <location>
        <begin position="411"/>
        <end position="431"/>
    </location>
</feature>
<sequence length="438" mass="47436">MISSNLERRRPAQPVDSDAVFGKITRRLVPLLFACYLLNFIDRANIGFAQLQMKTSLGFSDAVYGLGAAMFFVGYLLFEVPSNMLLKRIGARLTILRIMVLWGLASAGTMFVATPTQFYVLRFLLGVFEAGFFPGVVLYLTFWYPSHRRAKVMALFITAQVAAAFVTSPVSGFILKNLDGWHGLEGWQWMFLIEGLPTVLLGLVVFWILPNTPDDARWLSPAERATVQRELARGGEEPGAAGHSFGAVMRDPVVYLLAAAAFVSGCAGYFLAFWTPTIIRELGVGDLQMVGIYAVIPNFFGIVAMVLYGRHSDQKNEQRLHHSLAFLVAAAGFAALAWTTHDSLPWTLVAIAVGGSALVSATPVFWAMATRYLSKAKSAVGIAYINTLASIAGVSPAAVGAIKTRTGSLDLVVFILAGMFVAAALLIAVGMRRPLAGR</sequence>
<evidence type="ECO:0000313" key="9">
    <source>
        <dbReference type="Proteomes" id="UP000216225"/>
    </source>
</evidence>
<feature type="transmembrane region" description="Helical" evidence="6">
    <location>
        <begin position="57"/>
        <end position="78"/>
    </location>
</feature>
<comment type="caution">
    <text evidence="8">The sequence shown here is derived from an EMBL/GenBank/DDBJ whole genome shotgun (WGS) entry which is preliminary data.</text>
</comment>
<dbReference type="CDD" id="cd17319">
    <property type="entry name" value="MFS_ExuT_GudP_like"/>
    <property type="match status" value="1"/>
</dbReference>
<dbReference type="Gene3D" id="1.20.1250.20">
    <property type="entry name" value="MFS general substrate transporter like domains"/>
    <property type="match status" value="2"/>
</dbReference>
<dbReference type="PANTHER" id="PTHR43791">
    <property type="entry name" value="PERMEASE-RELATED"/>
    <property type="match status" value="1"/>
</dbReference>
<protein>
    <submittedName>
        <fullName evidence="8">MFS transporter</fullName>
    </submittedName>
</protein>
<accession>A0A420K7D4</accession>
<dbReference type="AlphaFoldDB" id="A0A420K7D4"/>
<feature type="transmembrane region" description="Helical" evidence="6">
    <location>
        <begin position="253"/>
        <end position="275"/>
    </location>
</feature>
<feature type="transmembrane region" description="Helical" evidence="6">
    <location>
        <begin position="344"/>
        <end position="367"/>
    </location>
</feature>
<feature type="transmembrane region" description="Helical" evidence="6">
    <location>
        <begin position="119"/>
        <end position="140"/>
    </location>
</feature>
<evidence type="ECO:0000256" key="4">
    <source>
        <dbReference type="ARBA" id="ARBA00022989"/>
    </source>
</evidence>
<comment type="subcellular location">
    <subcellularLocation>
        <location evidence="1">Membrane</location>
        <topology evidence="1">Multi-pass membrane protein</topology>
    </subcellularLocation>
</comment>
<evidence type="ECO:0000256" key="1">
    <source>
        <dbReference type="ARBA" id="ARBA00004141"/>
    </source>
</evidence>
<keyword evidence="5 6" id="KW-0472">Membrane</keyword>